<comment type="caution">
    <text evidence="1">The sequence shown here is derived from an EMBL/GenBank/DDBJ whole genome shotgun (WGS) entry which is preliminary data.</text>
</comment>
<organism evidence="1 2">
    <name type="scientific">Olleya aquimaris</name>
    <dbReference type="NCBI Taxonomy" id="639310"/>
    <lineage>
        <taxon>Bacteria</taxon>
        <taxon>Pseudomonadati</taxon>
        <taxon>Bacteroidota</taxon>
        <taxon>Flavobacteriia</taxon>
        <taxon>Flavobacteriales</taxon>
        <taxon>Flavobacteriaceae</taxon>
    </lineage>
</organism>
<reference evidence="1 2" key="1">
    <citation type="submission" date="2018-06" db="EMBL/GenBank/DDBJ databases">
        <title>Genomic Encyclopedia of Archaeal and Bacterial Type Strains, Phase II (KMG-II): from individual species to whole genera.</title>
        <authorList>
            <person name="Goeker M."/>
        </authorList>
    </citation>
    <scope>NUCLEOTIDE SEQUENCE [LARGE SCALE GENOMIC DNA]</scope>
    <source>
        <strain evidence="1 2">DSM 24464</strain>
    </source>
</reference>
<proteinExistence type="predicted"/>
<protein>
    <submittedName>
        <fullName evidence="1">Uncharacterized protein</fullName>
    </submittedName>
</protein>
<name>A0A327RH57_9FLAO</name>
<evidence type="ECO:0000313" key="2">
    <source>
        <dbReference type="Proteomes" id="UP000248703"/>
    </source>
</evidence>
<dbReference type="EMBL" id="QLLO01000003">
    <property type="protein sequence ID" value="RAJ16370.1"/>
    <property type="molecule type" value="Genomic_DNA"/>
</dbReference>
<dbReference type="RefSeq" id="WP_111659558.1">
    <property type="nucleotide sequence ID" value="NZ_QLLO01000003.1"/>
</dbReference>
<keyword evidence="2" id="KW-1185">Reference proteome</keyword>
<dbReference type="OrthoDB" id="1082859at2"/>
<sequence length="223" mass="26520">MISYFKYGKGKLDVCEDSLTASVFDLLKYLPTDLFWHILKQALHQDHLPSYCGEILDIQYWAKWNAKNTSNKNYVEPDVFMRFKDFDLIIEAKRYDVNQQSNYQLKNEIKAYLNEYIDDQKTVYLIQLGGLDINCKKEDFIINNIKVLQSKTNWTSLLKSIDTIYKSYLEQSIPNQKPTILLFEDIINVFAMHGFHQKMWLQECEIFTINTKAIQSFNFNYER</sequence>
<dbReference type="Proteomes" id="UP000248703">
    <property type="component" value="Unassembled WGS sequence"/>
</dbReference>
<accession>A0A327RH57</accession>
<dbReference type="AlphaFoldDB" id="A0A327RH57"/>
<gene>
    <name evidence="1" type="ORF">LY08_01230</name>
</gene>
<evidence type="ECO:0000313" key="1">
    <source>
        <dbReference type="EMBL" id="RAJ16370.1"/>
    </source>
</evidence>